<gene>
    <name evidence="1" type="ORF">C4618_13455</name>
</gene>
<accession>A0A0H1X2K5</accession>
<dbReference type="EMBL" id="QHGZ01000261">
    <property type="protein sequence ID" value="RDY74226.1"/>
    <property type="molecule type" value="Genomic_DNA"/>
</dbReference>
<protein>
    <submittedName>
        <fullName evidence="1">Uncharacterized protein</fullName>
    </submittedName>
</protein>
<dbReference type="AlphaFoldDB" id="A0A0H1X2K5"/>
<dbReference type="Proteomes" id="UP000256718">
    <property type="component" value="Unassembled WGS sequence"/>
</dbReference>
<organism evidence="1 2">
    <name type="scientific">Streptococcus agalactiae</name>
    <dbReference type="NCBI Taxonomy" id="1311"/>
    <lineage>
        <taxon>Bacteria</taxon>
        <taxon>Bacillati</taxon>
        <taxon>Bacillota</taxon>
        <taxon>Bacilli</taxon>
        <taxon>Lactobacillales</taxon>
        <taxon>Streptococcaceae</taxon>
        <taxon>Streptococcus</taxon>
    </lineage>
</organism>
<proteinExistence type="predicted"/>
<evidence type="ECO:0000313" key="2">
    <source>
        <dbReference type="Proteomes" id="UP000256718"/>
    </source>
</evidence>
<evidence type="ECO:0000313" key="1">
    <source>
        <dbReference type="EMBL" id="RDY74226.1"/>
    </source>
</evidence>
<comment type="caution">
    <text evidence="1">The sequence shown here is derived from an EMBL/GenBank/DDBJ whole genome shotgun (WGS) entry which is preliminary data.</text>
</comment>
<name>A0A0H1X2K5_STRAG</name>
<dbReference type="RefSeq" id="WP_000680721.1">
    <property type="nucleotide sequence ID" value="NZ_CAXOLC010000009.1"/>
</dbReference>
<sequence length="177" mass="20662">MKHKAIIHIIPLSKFVYLIPVLLGMIPLISYTLITQIYKILNGSNANDNFNNFLFWSIVFLIVSILFSIILFLKKQYSLKSKLKQIIFNNNFYSKNEHVREISKSSYFLFYKKNSKLFLEFHPNGLSVANKMNELQPILETALNLYVEEVDDSKPNFTLYVLSKNNGGNRIDVSEKW</sequence>
<reference evidence="1 2" key="1">
    <citation type="journal article" date="2018" name="Emerg. Microbes Infect.">
        <title>Phenotypic and molecular analysis of nontypeable Group B streptococci: identification of cps2a and hybrid cps2a/cps5 Group B streptococcal capsule gene clusters.</title>
        <authorList>
            <person name="Alhhazmi A."/>
            <person name="Tyrrell G.J."/>
        </authorList>
    </citation>
    <scope>NUCLEOTIDE SEQUENCE [LARGE SCALE GENOMIC DNA]</scope>
    <source>
        <strain evidence="1 2">PLGBS17</strain>
    </source>
</reference>